<sequence length="72" mass="8311">MESPEIIYHGYVVIPLAAFEERLYASMRILRRPDGIQRASVVLGHVLCSLEARKFALRYAMAEIDHRQLLEP</sequence>
<keyword evidence="2" id="KW-1185">Reference proteome</keyword>
<evidence type="ECO:0000313" key="2">
    <source>
        <dbReference type="Proteomes" id="UP000027466"/>
    </source>
</evidence>
<protein>
    <submittedName>
        <fullName evidence="1">Uncharacterized protein</fullName>
    </submittedName>
</protein>
<comment type="caution">
    <text evidence="1">The sequence shown here is derived from an EMBL/GenBank/DDBJ whole genome shotgun (WGS) entry which is preliminary data.</text>
</comment>
<accession>A0A069PKL0</accession>
<proteinExistence type="predicted"/>
<reference evidence="1 2" key="1">
    <citation type="submission" date="2014-03" db="EMBL/GenBank/DDBJ databases">
        <title>Draft Genome Sequences of Four Burkholderia Strains.</title>
        <authorList>
            <person name="Liu X.Y."/>
            <person name="Li C.X."/>
            <person name="Xu J.H."/>
        </authorList>
    </citation>
    <scope>NUCLEOTIDE SEQUENCE [LARGE SCALE GENOMIC DNA]</scope>
    <source>
        <strain evidence="1 2">DSM 50014</strain>
    </source>
</reference>
<dbReference type="EMBL" id="JFHC01000131">
    <property type="protein sequence ID" value="KDR37851.1"/>
    <property type="molecule type" value="Genomic_DNA"/>
</dbReference>
<name>A0A069PKL0_9BURK</name>
<dbReference type="Proteomes" id="UP000027466">
    <property type="component" value="Unassembled WGS sequence"/>
</dbReference>
<organism evidence="1 2">
    <name type="scientific">Caballeronia glathei</name>
    <dbReference type="NCBI Taxonomy" id="60547"/>
    <lineage>
        <taxon>Bacteria</taxon>
        <taxon>Pseudomonadati</taxon>
        <taxon>Pseudomonadota</taxon>
        <taxon>Betaproteobacteria</taxon>
        <taxon>Burkholderiales</taxon>
        <taxon>Burkholderiaceae</taxon>
        <taxon>Caballeronia</taxon>
    </lineage>
</organism>
<dbReference type="AlphaFoldDB" id="A0A069PKL0"/>
<gene>
    <name evidence="1" type="ORF">BG61_06720</name>
</gene>
<evidence type="ECO:0000313" key="1">
    <source>
        <dbReference type="EMBL" id="KDR37851.1"/>
    </source>
</evidence>